<reference evidence="1" key="1">
    <citation type="submission" date="2022-04" db="EMBL/GenBank/DDBJ databases">
        <title>Jade perch genome.</title>
        <authorList>
            <person name="Chao B."/>
        </authorList>
    </citation>
    <scope>NUCLEOTIDE SEQUENCE</scope>
    <source>
        <strain evidence="1">CB-2022</strain>
    </source>
</reference>
<proteinExistence type="predicted"/>
<sequence length="1203" mass="132029">MLYHSVVSSVIFYAVVYWGSRQTTADNNGHNKLIRRVGSVLGVELESVVEVSEKRMLRKLFSIIDNVSHSLHATLTSCQSSFHRGAPLNAIGECISKLSSEQDEKMVSPAPSTSPVSETTSKIVSETLDRVATNIEHQDTTTAPSGLNGHLSTVSGQKTDATKKRHGSKTYKKLNEDITTTAQAHGPSRVLPGAEDECETVLVNTDAKYNLDETAESQGSHLKSGSPCTDKTLPTASMCSSGGTTNASKADLSLSFDPQLTDEEIISLVLPRTEGRGSTTYKKIMATCKSSFKRKPKKKVTPVATSNLDETAEPEGSHLKSGSDIKKDSRADLSSNPVELINKSITPETKKETSSAEVSEAQYAVIEEDVASNLSFDTLELTNEKITSLVLPRTEGRGSTTYKKITGTWKSSFKWKPKKKVTPVATSNLDETAEPEGSHLKSGSDIKKDSRADLSSNPVELINKNITPETKKETSSAEVSEAPYAVIEEDVASNLSFDTLELTDEKITSLVLPRTEGRGSTTYKKITGTWKSSFKWKPKKKVTPVATSNLDETAEPEGSHLKSGSDIKKDSRADLSSNPVELINKSITPETKKETSSAEVSEAQYAVIEEDVASNLSFDTLELTNEKITSLVLPRTEGRGSRIYKKITGTWKSSFKWKPKKKVTPVATSNLDETAEPEGSHLKSGSDIKKDSRADLSSNPVELINKSITPETKKETSSAEVSEAQYAVIEEDVTSNLSFDTLELTNEKITSLVLPRTEGECKTVLTVSQQSSYSDKKGKKPVGRGSTIYKKIKAAWKCNFKCRRKNKVTPVATSNLDETAEPEGSHLKSGSPYTDKASPTPSMCSSEHNGNASKADLCSETVKFIDRKITPETKKDPSPVEICEERSAVMEEDTVSNLTIDTLELTDEEITQETKEDQSSAEISKEWPAVVIKHSSVTDRDQTMYKDSTSGPSGEERNIDHSPVVQITGLKDTFFNIIKEFFDSLTEEQRIEMSTDIYNADVKEKLADMCVKVLHLVIETIADIMSAATHQSAPPYRRTETVGQKLLSELLKEDSISQSLKGSLRQAICDVVDADTSIDISPTFTEAILKAVTYVLSETIQARLEGKSLHAGTVNSKCRACKEMLPKMKRLVDNFLTSLSIARKRTDQTVKVHRKKSPWWSCLCKGKKTSLETGYIPVCPITWFPPDCLEDDVPNYQGSFYKI</sequence>
<gene>
    <name evidence="1" type="ORF">L3Q82_004970</name>
</gene>
<evidence type="ECO:0000313" key="2">
    <source>
        <dbReference type="Proteomes" id="UP000831701"/>
    </source>
</evidence>
<comment type="caution">
    <text evidence="1">The sequence shown here is derived from an EMBL/GenBank/DDBJ whole genome shotgun (WGS) entry which is preliminary data.</text>
</comment>
<protein>
    <submittedName>
        <fullName evidence="1">Uncharacterized protein</fullName>
    </submittedName>
</protein>
<organism evidence="1 2">
    <name type="scientific">Scortum barcoo</name>
    <name type="common">barcoo grunter</name>
    <dbReference type="NCBI Taxonomy" id="214431"/>
    <lineage>
        <taxon>Eukaryota</taxon>
        <taxon>Metazoa</taxon>
        <taxon>Chordata</taxon>
        <taxon>Craniata</taxon>
        <taxon>Vertebrata</taxon>
        <taxon>Euteleostomi</taxon>
        <taxon>Actinopterygii</taxon>
        <taxon>Neopterygii</taxon>
        <taxon>Teleostei</taxon>
        <taxon>Neoteleostei</taxon>
        <taxon>Acanthomorphata</taxon>
        <taxon>Eupercaria</taxon>
        <taxon>Centrarchiformes</taxon>
        <taxon>Terapontoidei</taxon>
        <taxon>Terapontidae</taxon>
        <taxon>Scortum</taxon>
    </lineage>
</organism>
<keyword evidence="2" id="KW-1185">Reference proteome</keyword>
<accession>A0ACB8VFR1</accession>
<dbReference type="Proteomes" id="UP000831701">
    <property type="component" value="Chromosome 22"/>
</dbReference>
<name>A0ACB8VFR1_9TELE</name>
<evidence type="ECO:0000313" key="1">
    <source>
        <dbReference type="EMBL" id="KAI3353737.1"/>
    </source>
</evidence>
<dbReference type="EMBL" id="CM041552">
    <property type="protein sequence ID" value="KAI3353737.1"/>
    <property type="molecule type" value="Genomic_DNA"/>
</dbReference>